<name>A0A2J6RW99_HYAVF</name>
<evidence type="ECO:0000256" key="1">
    <source>
        <dbReference type="SAM" id="Phobius"/>
    </source>
</evidence>
<protein>
    <submittedName>
        <fullName evidence="2">Uncharacterized protein</fullName>
    </submittedName>
</protein>
<feature type="transmembrane region" description="Helical" evidence="1">
    <location>
        <begin position="47"/>
        <end position="65"/>
    </location>
</feature>
<dbReference type="AlphaFoldDB" id="A0A2J6RW99"/>
<sequence length="84" mass="9098">MDRTAELSVSRPNGFASCSDFVFPMITSSASLTALGLGTTLEQLSSNHFIIFSINIHLLIIVLNIRANSISNRESSFSSCNDES</sequence>
<evidence type="ECO:0000313" key="2">
    <source>
        <dbReference type="EMBL" id="PMD42795.1"/>
    </source>
</evidence>
<gene>
    <name evidence="2" type="ORF">L207DRAFT_511002</name>
</gene>
<reference evidence="2 3" key="1">
    <citation type="submission" date="2016-04" db="EMBL/GenBank/DDBJ databases">
        <title>A degradative enzymes factory behind the ericoid mycorrhizal symbiosis.</title>
        <authorList>
            <consortium name="DOE Joint Genome Institute"/>
            <person name="Martino E."/>
            <person name="Morin E."/>
            <person name="Grelet G."/>
            <person name="Kuo A."/>
            <person name="Kohler A."/>
            <person name="Daghino S."/>
            <person name="Barry K."/>
            <person name="Choi C."/>
            <person name="Cichocki N."/>
            <person name="Clum A."/>
            <person name="Copeland A."/>
            <person name="Hainaut M."/>
            <person name="Haridas S."/>
            <person name="Labutti K."/>
            <person name="Lindquist E."/>
            <person name="Lipzen A."/>
            <person name="Khouja H.-R."/>
            <person name="Murat C."/>
            <person name="Ohm R."/>
            <person name="Olson A."/>
            <person name="Spatafora J."/>
            <person name="Veneault-Fourrey C."/>
            <person name="Henrissat B."/>
            <person name="Grigoriev I."/>
            <person name="Martin F."/>
            <person name="Perotto S."/>
        </authorList>
    </citation>
    <scope>NUCLEOTIDE SEQUENCE [LARGE SCALE GENOMIC DNA]</scope>
    <source>
        <strain evidence="2 3">F</strain>
    </source>
</reference>
<proteinExistence type="predicted"/>
<keyword evidence="1" id="KW-0812">Transmembrane</keyword>
<accession>A0A2J6RW99</accession>
<keyword evidence="1" id="KW-1133">Transmembrane helix</keyword>
<organism evidence="2 3">
    <name type="scientific">Hyaloscypha variabilis (strain UAMH 11265 / GT02V1 / F)</name>
    <name type="common">Meliniomyces variabilis</name>
    <dbReference type="NCBI Taxonomy" id="1149755"/>
    <lineage>
        <taxon>Eukaryota</taxon>
        <taxon>Fungi</taxon>
        <taxon>Dikarya</taxon>
        <taxon>Ascomycota</taxon>
        <taxon>Pezizomycotina</taxon>
        <taxon>Leotiomycetes</taxon>
        <taxon>Helotiales</taxon>
        <taxon>Hyaloscyphaceae</taxon>
        <taxon>Hyaloscypha</taxon>
        <taxon>Hyaloscypha variabilis</taxon>
    </lineage>
</organism>
<evidence type="ECO:0000313" key="3">
    <source>
        <dbReference type="Proteomes" id="UP000235786"/>
    </source>
</evidence>
<keyword evidence="3" id="KW-1185">Reference proteome</keyword>
<keyword evidence="1" id="KW-0472">Membrane</keyword>
<dbReference type="EMBL" id="KZ613943">
    <property type="protein sequence ID" value="PMD42795.1"/>
    <property type="molecule type" value="Genomic_DNA"/>
</dbReference>
<feature type="transmembrane region" description="Helical" evidence="1">
    <location>
        <begin position="21"/>
        <end position="41"/>
    </location>
</feature>
<dbReference type="Proteomes" id="UP000235786">
    <property type="component" value="Unassembled WGS sequence"/>
</dbReference>